<proteinExistence type="predicted"/>
<organism evidence="2">
    <name type="scientific">freshwater metagenome</name>
    <dbReference type="NCBI Taxonomy" id="449393"/>
    <lineage>
        <taxon>unclassified sequences</taxon>
        <taxon>metagenomes</taxon>
        <taxon>ecological metagenomes</taxon>
    </lineage>
</organism>
<dbReference type="EMBL" id="CAFBLX010000457">
    <property type="protein sequence ID" value="CAB4929749.1"/>
    <property type="molecule type" value="Genomic_DNA"/>
</dbReference>
<evidence type="ECO:0000256" key="1">
    <source>
        <dbReference type="SAM" id="MobiDB-lite"/>
    </source>
</evidence>
<evidence type="ECO:0000313" key="2">
    <source>
        <dbReference type="EMBL" id="CAB4929749.1"/>
    </source>
</evidence>
<reference evidence="2" key="1">
    <citation type="submission" date="2020-05" db="EMBL/GenBank/DDBJ databases">
        <authorList>
            <person name="Chiriac C."/>
            <person name="Salcher M."/>
            <person name="Ghai R."/>
            <person name="Kavagutti S V."/>
        </authorList>
    </citation>
    <scope>NUCLEOTIDE SEQUENCE</scope>
</reference>
<accession>A0A6J7IFK7</accession>
<name>A0A6J7IFK7_9ZZZZ</name>
<gene>
    <name evidence="2" type="ORF">UFOPK3472_04020</name>
</gene>
<dbReference type="AlphaFoldDB" id="A0A6J7IFK7"/>
<feature type="region of interest" description="Disordered" evidence="1">
    <location>
        <begin position="101"/>
        <end position="123"/>
    </location>
</feature>
<protein>
    <submittedName>
        <fullName evidence="2">Unannotated protein</fullName>
    </submittedName>
</protein>
<sequence>MEVDVEIDTEFVQVRLDAVEHQLGTYRPEGLVLRLGCQRQRFGLLRQHLLCDLGDVLARIAVLRCRLSLGRGDERPAEAIDLSAVIVEVVLASDLGSVRGQDASEGIADSSPSGSTEVHRSGGVGRDELEVDLLACHRGSGAELGTGGQHAGNDLALRCGSQPDVQKAGACDVCTGDRGVGRERLGEPAGEITGIGSGLLRHLQRHVGGVVTVLGIAGTLDRELRRENGCVQAAVGKHLGGGRVKQFGKIGGSHR</sequence>